<dbReference type="Proteomes" id="UP000236928">
    <property type="component" value="Unassembled WGS sequence"/>
</dbReference>
<gene>
    <name evidence="1" type="ORF">CmeUKMEL1_06505</name>
</gene>
<proteinExistence type="predicted"/>
<dbReference type="EMBL" id="JIBK01000011">
    <property type="protein sequence ID" value="POM83260.1"/>
    <property type="molecule type" value="Genomic_DNA"/>
</dbReference>
<organism evidence="1 2">
    <name type="scientific">Cryptosporidium meleagridis</name>
    <dbReference type="NCBI Taxonomy" id="93969"/>
    <lineage>
        <taxon>Eukaryota</taxon>
        <taxon>Sar</taxon>
        <taxon>Alveolata</taxon>
        <taxon>Apicomplexa</taxon>
        <taxon>Conoidasida</taxon>
        <taxon>Coccidia</taxon>
        <taxon>Eucoccidiorida</taxon>
        <taxon>Eimeriorina</taxon>
        <taxon>Cryptosporidiidae</taxon>
        <taxon>Cryptosporidium</taxon>
    </lineage>
</organism>
<evidence type="ECO:0000313" key="1">
    <source>
        <dbReference type="EMBL" id="POM83260.1"/>
    </source>
</evidence>
<sequence>MMNENQSIEYPFTKPLYFVLYDVIAIPEINENLHLKFIEDLYLNLKIGHKTVDEVYDQISCQYTFNIYEILYIGEKYDHYDIFFKVKNLVDDINNSFKIVSYIIL</sequence>
<evidence type="ECO:0000313" key="2">
    <source>
        <dbReference type="Proteomes" id="UP000236928"/>
    </source>
</evidence>
<dbReference type="AlphaFoldDB" id="A0A2P4YZX7"/>
<protein>
    <submittedName>
        <fullName evidence="1">Uncharacterized protein</fullName>
    </submittedName>
</protein>
<comment type="caution">
    <text evidence="1">The sequence shown here is derived from an EMBL/GenBank/DDBJ whole genome shotgun (WGS) entry which is preliminary data.</text>
</comment>
<keyword evidence="2" id="KW-1185">Reference proteome</keyword>
<dbReference type="OrthoDB" id="48041at2759"/>
<dbReference type="VEuPathDB" id="CryptoDB:CmeUKMEL1_06505"/>
<accession>A0A2P4YZX7</accession>
<name>A0A2P4YZX7_9CRYT</name>
<reference evidence="1 2" key="1">
    <citation type="submission" date="2014-04" db="EMBL/GenBank/DDBJ databases">
        <title>Comparative Genomics of Cryptosporidium Species.</title>
        <authorList>
            <person name="Silva J.C."/>
            <person name="Su Q."/>
            <person name="Chalmers R."/>
            <person name="Chibucos M.C."/>
            <person name="Elwin K."/>
            <person name="Godinez A."/>
            <person name="Guo F."/>
            <person name="Huynh K."/>
            <person name="Orvis J."/>
            <person name="Ott S."/>
            <person name="Sadzewicz L."/>
            <person name="Sengamalay N."/>
            <person name="Shetty A."/>
            <person name="Sun M."/>
            <person name="Tallon L."/>
            <person name="Xiao L."/>
            <person name="Zhang H."/>
            <person name="Fraser C.M."/>
            <person name="Zhu G."/>
            <person name="Kissinger J."/>
            <person name="Widmer G."/>
        </authorList>
    </citation>
    <scope>NUCLEOTIDE SEQUENCE [LARGE SCALE GENOMIC DNA]</scope>
    <source>
        <strain evidence="1 2">UKMEL1</strain>
    </source>
</reference>